<dbReference type="SMART" id="SM00052">
    <property type="entry name" value="EAL"/>
    <property type="match status" value="1"/>
</dbReference>
<protein>
    <submittedName>
        <fullName evidence="9">EAL domain-containing protein</fullName>
    </submittedName>
</protein>
<dbReference type="Gene3D" id="3.20.20.450">
    <property type="entry name" value="EAL domain"/>
    <property type="match status" value="1"/>
</dbReference>
<evidence type="ECO:0000259" key="8">
    <source>
        <dbReference type="PROSITE" id="PS50883"/>
    </source>
</evidence>
<dbReference type="InterPro" id="IPR035919">
    <property type="entry name" value="EAL_sf"/>
</dbReference>
<keyword evidence="4 7" id="KW-1133">Transmembrane helix</keyword>
<sequence length="721" mass="82290">MSKKQFDGSRQWPIWVLWFVVVVTAIYSCFAMRNNAIRNTDETMKNLMVNTSLQVHQHISETLRLMEKIASRVSQESIADPEKSVEELEPFRISNNLRNLSVAALDGTSWIATGESINLANRDYFEKAVAGESAVTNMVFTLTDGNAIGVYAVPITRNEQVVAVLWCSVPASDLYKQLGLAGMEHYGEVFIMDSEGNVVAQIKVEEVNFYNYVMQMDRKNLTEMQAMQQDIAQGRSNTRGMNLRQGDIRVYYYPIGVEDWWMVAEVPVSTVQKVSMEQIQVVVIASVVMLVTVTVTCQQIIKQSRKMARQLAHQLETDQLTGGYNDVYMRQNLPKVLQAEPDTKFVMLDFKINNLDALVKLEGLEETNQRLRNLHKAIQATLQPGEILVHHFFGSFMLLKRYDSMEQTLNCVERLSSLDSGAKMQFGIYRIEPGMEDFDTICMYTTVARGHLEENTNYGIYSNKLYQKDLEQDRLERAIQRGVEEKEFRAWFQPKYSADGSKLVGAEALVRWYQGDTVVAPYAFIPLAEQTGQIMDIDLCVLEDVCCQIRHWLDEKKQVVPVSVNMSRNYLDSDDFLKRIWTIVGKWQVPTRLLEFEITETSLEGNEQNLRRAISALHDMGFTVALDDFGTGYSSLKNLISMEFDTIKIDKVFVDGIGLQKWNNAVDYSVSLGKKLNAMIVAEGAETKEQCEYLQQKGCDAIQGYYFSKPLPKEEFEQLMD</sequence>
<feature type="transmembrane region" description="Helical" evidence="7">
    <location>
        <begin position="281"/>
        <end position="301"/>
    </location>
</feature>
<feature type="transmembrane region" description="Helical" evidence="7">
    <location>
        <begin position="12"/>
        <end position="30"/>
    </location>
</feature>
<dbReference type="EMBL" id="JAHLFP010000001">
    <property type="protein sequence ID" value="MBU3805284.1"/>
    <property type="molecule type" value="Genomic_DNA"/>
</dbReference>
<dbReference type="AlphaFoldDB" id="A0A948WPZ0"/>
<dbReference type="InterPro" id="IPR001633">
    <property type="entry name" value="EAL_dom"/>
</dbReference>
<dbReference type="SUPFAM" id="SSF141868">
    <property type="entry name" value="EAL domain-like"/>
    <property type="match status" value="1"/>
</dbReference>
<dbReference type="GO" id="GO:0071111">
    <property type="term" value="F:cyclic-guanylate-specific phosphodiesterase activity"/>
    <property type="evidence" value="ECO:0007669"/>
    <property type="project" value="InterPro"/>
</dbReference>
<evidence type="ECO:0000313" key="10">
    <source>
        <dbReference type="Proteomes" id="UP000713596"/>
    </source>
</evidence>
<evidence type="ECO:0000256" key="4">
    <source>
        <dbReference type="ARBA" id="ARBA00022989"/>
    </source>
</evidence>
<comment type="caution">
    <text evidence="9">The sequence shown here is derived from an EMBL/GenBank/DDBJ whole genome shotgun (WGS) entry which is preliminary data.</text>
</comment>
<evidence type="ECO:0000256" key="7">
    <source>
        <dbReference type="SAM" id="Phobius"/>
    </source>
</evidence>
<proteinExistence type="predicted"/>
<reference evidence="9" key="2">
    <citation type="submission" date="2021-04" db="EMBL/GenBank/DDBJ databases">
        <authorList>
            <person name="Gilroy R."/>
        </authorList>
    </citation>
    <scope>NUCLEOTIDE SEQUENCE</scope>
    <source>
        <strain evidence="9">B5_2728</strain>
    </source>
</reference>
<dbReference type="GO" id="GO:0005886">
    <property type="term" value="C:plasma membrane"/>
    <property type="evidence" value="ECO:0007669"/>
    <property type="project" value="UniProtKB-SubCell"/>
</dbReference>
<dbReference type="CDD" id="cd01948">
    <property type="entry name" value="EAL"/>
    <property type="match status" value="1"/>
</dbReference>
<reference evidence="9" key="1">
    <citation type="journal article" date="2021" name="PeerJ">
        <title>Extensive microbial diversity within the chicken gut microbiome revealed by metagenomics and culture.</title>
        <authorList>
            <person name="Gilroy R."/>
            <person name="Ravi A."/>
            <person name="Getino M."/>
            <person name="Pursley I."/>
            <person name="Horton D.L."/>
            <person name="Alikhan N.F."/>
            <person name="Baker D."/>
            <person name="Gharbi K."/>
            <person name="Hall N."/>
            <person name="Watson M."/>
            <person name="Adriaenssens E.M."/>
            <person name="Foster-Nyarko E."/>
            <person name="Jarju S."/>
            <person name="Secka A."/>
            <person name="Antonio M."/>
            <person name="Oren A."/>
            <person name="Chaudhuri R.R."/>
            <person name="La Ragione R."/>
            <person name="Hildebrand F."/>
            <person name="Pallen M.J."/>
        </authorList>
    </citation>
    <scope>NUCLEOTIDE SEQUENCE</scope>
    <source>
        <strain evidence="9">B5_2728</strain>
    </source>
</reference>
<dbReference type="InterPro" id="IPR033479">
    <property type="entry name" value="dCache_1"/>
</dbReference>
<evidence type="ECO:0000256" key="2">
    <source>
        <dbReference type="ARBA" id="ARBA00022475"/>
    </source>
</evidence>
<dbReference type="Gene3D" id="3.30.450.20">
    <property type="entry name" value="PAS domain"/>
    <property type="match status" value="1"/>
</dbReference>
<name>A0A948WPZ0_9FIRM</name>
<dbReference type="PANTHER" id="PTHR33121:SF70">
    <property type="entry name" value="SIGNALING PROTEIN YKOW"/>
    <property type="match status" value="1"/>
</dbReference>
<keyword evidence="6" id="KW-0175">Coiled coil</keyword>
<keyword evidence="5 7" id="KW-0472">Membrane</keyword>
<dbReference type="Proteomes" id="UP000713596">
    <property type="component" value="Unassembled WGS sequence"/>
</dbReference>
<accession>A0A948WPZ0</accession>
<keyword evidence="2" id="KW-1003">Cell membrane</keyword>
<dbReference type="PROSITE" id="PS51257">
    <property type="entry name" value="PROKAR_LIPOPROTEIN"/>
    <property type="match status" value="1"/>
</dbReference>
<dbReference type="Gene3D" id="3.30.70.270">
    <property type="match status" value="1"/>
</dbReference>
<evidence type="ECO:0000256" key="6">
    <source>
        <dbReference type="SAM" id="Coils"/>
    </source>
</evidence>
<evidence type="ECO:0000256" key="5">
    <source>
        <dbReference type="ARBA" id="ARBA00023136"/>
    </source>
</evidence>
<dbReference type="Pfam" id="PF02743">
    <property type="entry name" value="dCache_1"/>
    <property type="match status" value="1"/>
</dbReference>
<evidence type="ECO:0000256" key="1">
    <source>
        <dbReference type="ARBA" id="ARBA00004651"/>
    </source>
</evidence>
<comment type="subcellular location">
    <subcellularLocation>
        <location evidence="1">Cell membrane</location>
        <topology evidence="1">Multi-pass membrane protein</topology>
    </subcellularLocation>
</comment>
<evidence type="ECO:0000256" key="3">
    <source>
        <dbReference type="ARBA" id="ARBA00022692"/>
    </source>
</evidence>
<gene>
    <name evidence="9" type="ORF">H9882_00045</name>
</gene>
<dbReference type="InterPro" id="IPR043128">
    <property type="entry name" value="Rev_trsase/Diguanyl_cyclase"/>
</dbReference>
<dbReference type="InterPro" id="IPR050706">
    <property type="entry name" value="Cyclic-di-GMP_PDE-like"/>
</dbReference>
<dbReference type="PROSITE" id="PS50883">
    <property type="entry name" value="EAL"/>
    <property type="match status" value="1"/>
</dbReference>
<keyword evidence="3 7" id="KW-0812">Transmembrane</keyword>
<organism evidence="9 10">
    <name type="scientific">Candidatus Allofournierella pullistercoris</name>
    <dbReference type="NCBI Taxonomy" id="2838597"/>
    <lineage>
        <taxon>Bacteria</taxon>
        <taxon>Bacillati</taxon>
        <taxon>Bacillota</taxon>
        <taxon>Clostridia</taxon>
        <taxon>Eubacteriales</taxon>
        <taxon>Oscillospiraceae</taxon>
        <taxon>Allofournierella</taxon>
    </lineage>
</organism>
<feature type="domain" description="EAL" evidence="8">
    <location>
        <begin position="472"/>
        <end position="721"/>
    </location>
</feature>
<dbReference type="Pfam" id="PF00563">
    <property type="entry name" value="EAL"/>
    <property type="match status" value="1"/>
</dbReference>
<dbReference type="PANTHER" id="PTHR33121">
    <property type="entry name" value="CYCLIC DI-GMP PHOSPHODIESTERASE PDEF"/>
    <property type="match status" value="1"/>
</dbReference>
<feature type="coiled-coil region" evidence="6">
    <location>
        <begin position="354"/>
        <end position="381"/>
    </location>
</feature>
<evidence type="ECO:0000313" key="9">
    <source>
        <dbReference type="EMBL" id="MBU3805284.1"/>
    </source>
</evidence>